<keyword evidence="7 8" id="KW-0573">Peptidoglycan synthesis</keyword>
<evidence type="ECO:0000313" key="11">
    <source>
        <dbReference type="EMBL" id="WYW55289.1"/>
    </source>
</evidence>
<dbReference type="SUPFAM" id="SSF51984">
    <property type="entry name" value="MurCD N-terminal domain"/>
    <property type="match status" value="1"/>
</dbReference>
<feature type="domain" description="Mur ligase C-terminal" evidence="9">
    <location>
        <begin position="308"/>
        <end position="421"/>
    </location>
</feature>
<dbReference type="InterPro" id="IPR036565">
    <property type="entry name" value="Mur-like_cat_sf"/>
</dbReference>
<name>A0ABZ2TQ77_9FLAO</name>
<keyword evidence="5 7" id="KW-0547">Nucleotide-binding</keyword>
<dbReference type="InterPro" id="IPR036615">
    <property type="entry name" value="Mur_ligase_C_dom_sf"/>
</dbReference>
<sequence length="444" mass="49008">MKKLVILGAGESGVGTALLGKQKGFEVFVSDKGMIAKKYKEVLLSNNIVFEEGKHTESELLNADLVMKSPGIPDTVPLILKLKELGVKVISEIEFAAKYTNANIIGITGSNGKTTTTLLTHHILKSANLNVGVAGNIGDSFAQQVAEENFDNYVLELSSFQLDGIEDFNSHIAILTNITPDHLDRYNNNFSEYVASKFRITKNQKSTDYLIYDADDATINNWLENNKTLAKLVPFSLEKELEFGAFVKNNNITININKDTFNMPISSLSVKGKHNVKNAMAATMAAQLLNARKQAIKESLEDFEGVEHRLENVAKIEGVEYINDSKATNVNATFYALECMNKQTVWIVGGVDKGNDYNDLLPLVREKVKAIVCLGIDNEKIKNTFENVVDIVVETAGAEEAVKVAHKLSEKGDTVLLSPACASFDLFENYEDRGRKFKKAVRSL</sequence>
<dbReference type="Pfam" id="PF08245">
    <property type="entry name" value="Mur_ligase_M"/>
    <property type="match status" value="1"/>
</dbReference>
<keyword evidence="6 7" id="KW-0067">ATP-binding</keyword>
<evidence type="ECO:0000259" key="9">
    <source>
        <dbReference type="Pfam" id="PF02875"/>
    </source>
</evidence>
<comment type="catalytic activity">
    <reaction evidence="7 8">
        <text>UDP-N-acetyl-alpha-D-muramoyl-L-alanine + D-glutamate + ATP = UDP-N-acetyl-alpha-D-muramoyl-L-alanyl-D-glutamate + ADP + phosphate + H(+)</text>
        <dbReference type="Rhea" id="RHEA:16429"/>
        <dbReference type="ChEBI" id="CHEBI:15378"/>
        <dbReference type="ChEBI" id="CHEBI:29986"/>
        <dbReference type="ChEBI" id="CHEBI:30616"/>
        <dbReference type="ChEBI" id="CHEBI:43474"/>
        <dbReference type="ChEBI" id="CHEBI:83898"/>
        <dbReference type="ChEBI" id="CHEBI:83900"/>
        <dbReference type="ChEBI" id="CHEBI:456216"/>
        <dbReference type="EC" id="6.3.2.9"/>
    </reaction>
</comment>
<dbReference type="InterPro" id="IPR013221">
    <property type="entry name" value="Mur_ligase_cen"/>
</dbReference>
<dbReference type="Gene3D" id="3.90.190.20">
    <property type="entry name" value="Mur ligase, C-terminal domain"/>
    <property type="match status" value="1"/>
</dbReference>
<dbReference type="Proteomes" id="UP001491088">
    <property type="component" value="Chromosome"/>
</dbReference>
<comment type="function">
    <text evidence="7 8">Cell wall formation. Catalyzes the addition of glutamate to the nucleotide precursor UDP-N-acetylmuramoyl-L-alanine (UMA).</text>
</comment>
<dbReference type="Pfam" id="PF21377">
    <property type="entry name" value="MurD_N"/>
    <property type="match status" value="1"/>
</dbReference>
<keyword evidence="7 8" id="KW-0133">Cell shape</keyword>
<comment type="subcellular location">
    <subcellularLocation>
        <location evidence="1 7 8">Cytoplasm</location>
    </subcellularLocation>
</comment>
<dbReference type="PANTHER" id="PTHR43692">
    <property type="entry name" value="UDP-N-ACETYLMURAMOYLALANINE--D-GLUTAMATE LIGASE"/>
    <property type="match status" value="1"/>
</dbReference>
<dbReference type="PANTHER" id="PTHR43692:SF1">
    <property type="entry name" value="UDP-N-ACETYLMURAMOYLALANINE--D-GLUTAMATE LIGASE"/>
    <property type="match status" value="1"/>
</dbReference>
<protein>
    <recommendedName>
        <fullName evidence="7 8">UDP-N-acetylmuramoylalanine--D-glutamate ligase</fullName>
        <ecNumber evidence="7 8">6.3.2.9</ecNumber>
    </recommendedName>
    <alternativeName>
        <fullName evidence="7">D-glutamic acid-adding enzyme</fullName>
    </alternativeName>
    <alternativeName>
        <fullName evidence="7">UDP-N-acetylmuramoyl-L-alanyl-D-glutamate synthetase</fullName>
    </alternativeName>
</protein>
<evidence type="ECO:0000256" key="4">
    <source>
        <dbReference type="ARBA" id="ARBA00022598"/>
    </source>
</evidence>
<evidence type="ECO:0000256" key="2">
    <source>
        <dbReference type="ARBA" id="ARBA00004752"/>
    </source>
</evidence>
<evidence type="ECO:0000256" key="6">
    <source>
        <dbReference type="ARBA" id="ARBA00022840"/>
    </source>
</evidence>
<keyword evidence="3 7" id="KW-0963">Cytoplasm</keyword>
<reference evidence="11 12" key="1">
    <citation type="submission" date="2024-03" db="EMBL/GenBank/DDBJ databases">
        <authorList>
            <person name="Cao K."/>
        </authorList>
    </citation>
    <scope>NUCLEOTIDE SEQUENCE [LARGE SCALE GENOMIC DNA]</scope>
    <source>
        <strain evidence="11 12">MCCC 1K00696</strain>
    </source>
</reference>
<dbReference type="SUPFAM" id="SSF53623">
    <property type="entry name" value="MurD-like peptide ligases, catalytic domain"/>
    <property type="match status" value="1"/>
</dbReference>
<feature type="binding site" evidence="7">
    <location>
        <begin position="109"/>
        <end position="115"/>
    </location>
    <ligand>
        <name>ATP</name>
        <dbReference type="ChEBI" id="CHEBI:30616"/>
    </ligand>
</feature>
<accession>A0ABZ2TQ77</accession>
<keyword evidence="4 7" id="KW-0436">Ligase</keyword>
<keyword evidence="7 8" id="KW-0131">Cell cycle</keyword>
<dbReference type="InterPro" id="IPR005762">
    <property type="entry name" value="MurD"/>
</dbReference>
<evidence type="ECO:0000256" key="7">
    <source>
        <dbReference type="HAMAP-Rule" id="MF_00639"/>
    </source>
</evidence>
<keyword evidence="7 8" id="KW-0961">Cell wall biogenesis/degradation</keyword>
<dbReference type="GO" id="GO:0008764">
    <property type="term" value="F:UDP-N-acetylmuramoylalanine-D-glutamate ligase activity"/>
    <property type="evidence" value="ECO:0007669"/>
    <property type="project" value="UniProtKB-EC"/>
</dbReference>
<evidence type="ECO:0000256" key="3">
    <source>
        <dbReference type="ARBA" id="ARBA00022490"/>
    </source>
</evidence>
<dbReference type="EMBL" id="CP150496">
    <property type="protein sequence ID" value="WYW55289.1"/>
    <property type="molecule type" value="Genomic_DNA"/>
</dbReference>
<evidence type="ECO:0000259" key="10">
    <source>
        <dbReference type="Pfam" id="PF08245"/>
    </source>
</evidence>
<gene>
    <name evidence="7 11" type="primary">murD</name>
    <name evidence="11" type="ORF">WG950_12215</name>
</gene>
<comment type="pathway">
    <text evidence="2 7 8">Cell wall biogenesis; peptidoglycan biosynthesis.</text>
</comment>
<dbReference type="EC" id="6.3.2.9" evidence="7 8"/>
<keyword evidence="12" id="KW-1185">Reference proteome</keyword>
<dbReference type="SUPFAM" id="SSF53244">
    <property type="entry name" value="MurD-like peptide ligases, peptide-binding domain"/>
    <property type="match status" value="1"/>
</dbReference>
<evidence type="ECO:0000313" key="12">
    <source>
        <dbReference type="Proteomes" id="UP001491088"/>
    </source>
</evidence>
<proteinExistence type="inferred from homology"/>
<organism evidence="11 12">
    <name type="scientific">Polaribacter marinaquae</name>
    <dbReference type="NCBI Taxonomy" id="1642819"/>
    <lineage>
        <taxon>Bacteria</taxon>
        <taxon>Pseudomonadati</taxon>
        <taxon>Bacteroidota</taxon>
        <taxon>Flavobacteriia</taxon>
        <taxon>Flavobacteriales</taxon>
        <taxon>Flavobacteriaceae</taxon>
    </lineage>
</organism>
<dbReference type="Pfam" id="PF02875">
    <property type="entry name" value="Mur_ligase_C"/>
    <property type="match status" value="1"/>
</dbReference>
<comment type="similarity">
    <text evidence="7">Belongs to the MurCDEF family.</text>
</comment>
<dbReference type="NCBIfam" id="TIGR01087">
    <property type="entry name" value="murD"/>
    <property type="match status" value="1"/>
</dbReference>
<dbReference type="Gene3D" id="3.40.1190.10">
    <property type="entry name" value="Mur-like, catalytic domain"/>
    <property type="match status" value="1"/>
</dbReference>
<evidence type="ECO:0000256" key="1">
    <source>
        <dbReference type="ARBA" id="ARBA00004496"/>
    </source>
</evidence>
<keyword evidence="7 8" id="KW-0132">Cell division</keyword>
<feature type="domain" description="Mur ligase central" evidence="10">
    <location>
        <begin position="107"/>
        <end position="286"/>
    </location>
</feature>
<dbReference type="InterPro" id="IPR004101">
    <property type="entry name" value="Mur_ligase_C"/>
</dbReference>
<evidence type="ECO:0000256" key="8">
    <source>
        <dbReference type="RuleBase" id="RU003664"/>
    </source>
</evidence>
<dbReference type="HAMAP" id="MF_00639">
    <property type="entry name" value="MurD"/>
    <property type="match status" value="1"/>
</dbReference>
<dbReference type="RefSeq" id="WP_340932709.1">
    <property type="nucleotide sequence ID" value="NZ_CP150496.1"/>
</dbReference>
<evidence type="ECO:0000256" key="5">
    <source>
        <dbReference type="ARBA" id="ARBA00022741"/>
    </source>
</evidence>
<dbReference type="Gene3D" id="3.40.50.720">
    <property type="entry name" value="NAD(P)-binding Rossmann-like Domain"/>
    <property type="match status" value="1"/>
</dbReference>